<evidence type="ECO:0000256" key="1">
    <source>
        <dbReference type="SAM" id="SignalP"/>
    </source>
</evidence>
<organism evidence="2 3">
    <name type="scientific">Dongia sedimenti</name>
    <dbReference type="NCBI Taxonomy" id="3064282"/>
    <lineage>
        <taxon>Bacteria</taxon>
        <taxon>Pseudomonadati</taxon>
        <taxon>Pseudomonadota</taxon>
        <taxon>Alphaproteobacteria</taxon>
        <taxon>Rhodospirillales</taxon>
        <taxon>Dongiaceae</taxon>
        <taxon>Dongia</taxon>
    </lineage>
</organism>
<feature type="chain" id="PRO_5046785025" evidence="1">
    <location>
        <begin position="20"/>
        <end position="194"/>
    </location>
</feature>
<dbReference type="RefSeq" id="WP_379958505.1">
    <property type="nucleotide sequence ID" value="NZ_JAUYVI010000006.1"/>
</dbReference>
<sequence length="194" mass="20262">MIRSIIFAAASIVALSGMAAADDAEIKAKAQAFAQTEIKKWAADPDIVAAITAANAERAAFDQAKIDELDKQWKAEVGAAAHPLIDATAGNPASAKLKAICEGQGGLVTEAFVMDAKGMNVGMCDATSDYWQGDEAKWQKTFSAGPDAVFVDDVEQDESTQKFQVQTSITVVDASGKAIGAMTVGLDAESLMSK</sequence>
<proteinExistence type="predicted"/>
<dbReference type="EMBL" id="JAUYVI010000006">
    <property type="protein sequence ID" value="MDQ7249927.1"/>
    <property type="molecule type" value="Genomic_DNA"/>
</dbReference>
<accession>A0ABU0YRW2</accession>
<gene>
    <name evidence="2" type="ORF">Q8A70_19715</name>
</gene>
<comment type="caution">
    <text evidence="2">The sequence shown here is derived from an EMBL/GenBank/DDBJ whole genome shotgun (WGS) entry which is preliminary data.</text>
</comment>
<name>A0ABU0YRW2_9PROT</name>
<protein>
    <submittedName>
        <fullName evidence="2">Uncharacterized protein</fullName>
    </submittedName>
</protein>
<keyword evidence="3" id="KW-1185">Reference proteome</keyword>
<feature type="signal peptide" evidence="1">
    <location>
        <begin position="1"/>
        <end position="19"/>
    </location>
</feature>
<dbReference type="Proteomes" id="UP001230156">
    <property type="component" value="Unassembled WGS sequence"/>
</dbReference>
<evidence type="ECO:0000313" key="2">
    <source>
        <dbReference type="EMBL" id="MDQ7249927.1"/>
    </source>
</evidence>
<evidence type="ECO:0000313" key="3">
    <source>
        <dbReference type="Proteomes" id="UP001230156"/>
    </source>
</evidence>
<keyword evidence="1" id="KW-0732">Signal</keyword>
<reference evidence="3" key="1">
    <citation type="submission" date="2023-08" db="EMBL/GenBank/DDBJ databases">
        <title>Rhodospirillaceae gen. nov., a novel taxon isolated from the Yangtze River Yuezi River estuary sludge.</title>
        <authorList>
            <person name="Ruan L."/>
        </authorList>
    </citation>
    <scope>NUCLEOTIDE SEQUENCE [LARGE SCALE GENOMIC DNA]</scope>
    <source>
        <strain evidence="3">R-7</strain>
    </source>
</reference>